<organism evidence="2 3">
    <name type="scientific">Litoribaculum gwangyangense</name>
    <dbReference type="NCBI Taxonomy" id="1130722"/>
    <lineage>
        <taxon>Bacteria</taxon>
        <taxon>Pseudomonadati</taxon>
        <taxon>Bacteroidota</taxon>
        <taxon>Flavobacteriia</taxon>
        <taxon>Flavobacteriales</taxon>
        <taxon>Flavobacteriaceae</taxon>
        <taxon>Litoribaculum</taxon>
    </lineage>
</organism>
<comment type="caution">
    <text evidence="2">The sequence shown here is derived from an EMBL/GenBank/DDBJ whole genome shotgun (WGS) entry which is preliminary data.</text>
</comment>
<evidence type="ECO:0000256" key="1">
    <source>
        <dbReference type="SAM" id="MobiDB-lite"/>
    </source>
</evidence>
<feature type="region of interest" description="Disordered" evidence="1">
    <location>
        <begin position="1"/>
        <end position="35"/>
    </location>
</feature>
<protein>
    <submittedName>
        <fullName evidence="2">Uncharacterized protein</fullName>
    </submittedName>
</protein>
<dbReference type="Proteomes" id="UP001501433">
    <property type="component" value="Unassembled WGS sequence"/>
</dbReference>
<dbReference type="EMBL" id="BAABJW010000001">
    <property type="protein sequence ID" value="GAA4801156.1"/>
    <property type="molecule type" value="Genomic_DNA"/>
</dbReference>
<name>A0ABP9BZG1_9FLAO</name>
<keyword evidence="3" id="KW-1185">Reference proteome</keyword>
<gene>
    <name evidence="2" type="ORF">GCM10023330_03700</name>
</gene>
<accession>A0ABP9BZG1</accession>
<proteinExistence type="predicted"/>
<reference evidence="3" key="1">
    <citation type="journal article" date="2019" name="Int. J. Syst. Evol. Microbiol.">
        <title>The Global Catalogue of Microorganisms (GCM) 10K type strain sequencing project: providing services to taxonomists for standard genome sequencing and annotation.</title>
        <authorList>
            <consortium name="The Broad Institute Genomics Platform"/>
            <consortium name="The Broad Institute Genome Sequencing Center for Infectious Disease"/>
            <person name="Wu L."/>
            <person name="Ma J."/>
        </authorList>
    </citation>
    <scope>NUCLEOTIDE SEQUENCE [LARGE SCALE GENOMIC DNA]</scope>
    <source>
        <strain evidence="3">JCM 18325</strain>
    </source>
</reference>
<evidence type="ECO:0000313" key="3">
    <source>
        <dbReference type="Proteomes" id="UP001501433"/>
    </source>
</evidence>
<evidence type="ECO:0000313" key="2">
    <source>
        <dbReference type="EMBL" id="GAA4801156.1"/>
    </source>
</evidence>
<sequence length="70" mass="7652">MDPLKDPTTIPPIIPAMTPENNGAPLAKAMPKHNGNATKNTTILAGKSFLIVLNINKFIFTDKEKPISYF</sequence>